<name>X0W282_9ZZZZ</name>
<feature type="non-terminal residue" evidence="4">
    <location>
        <position position="271"/>
    </location>
</feature>
<dbReference type="GO" id="GO:0000155">
    <property type="term" value="F:phosphorelay sensor kinase activity"/>
    <property type="evidence" value="ECO:0007669"/>
    <property type="project" value="InterPro"/>
</dbReference>
<dbReference type="Pfam" id="PF00512">
    <property type="entry name" value="HisKA"/>
    <property type="match status" value="1"/>
</dbReference>
<feature type="domain" description="PAC" evidence="3">
    <location>
        <begin position="10"/>
        <end position="63"/>
    </location>
</feature>
<dbReference type="Pfam" id="PF02518">
    <property type="entry name" value="HATPase_c"/>
    <property type="match status" value="1"/>
</dbReference>
<comment type="caution">
    <text evidence="4">The sequence shown here is derived from an EMBL/GenBank/DDBJ whole genome shotgun (WGS) entry which is preliminary data.</text>
</comment>
<dbReference type="InterPro" id="IPR036097">
    <property type="entry name" value="HisK_dim/P_sf"/>
</dbReference>
<evidence type="ECO:0000259" key="3">
    <source>
        <dbReference type="PROSITE" id="PS50113"/>
    </source>
</evidence>
<dbReference type="PANTHER" id="PTHR43065">
    <property type="entry name" value="SENSOR HISTIDINE KINASE"/>
    <property type="match status" value="1"/>
</dbReference>
<gene>
    <name evidence="4" type="ORF">S01H1_34837</name>
</gene>
<proteinExistence type="predicted"/>
<dbReference type="PROSITE" id="PS50109">
    <property type="entry name" value="HIS_KIN"/>
    <property type="match status" value="1"/>
</dbReference>
<dbReference type="SUPFAM" id="SSF55874">
    <property type="entry name" value="ATPase domain of HSP90 chaperone/DNA topoisomerase II/histidine kinase"/>
    <property type="match status" value="1"/>
</dbReference>
<accession>X0W282</accession>
<organism evidence="4">
    <name type="scientific">marine sediment metagenome</name>
    <dbReference type="NCBI Taxonomy" id="412755"/>
    <lineage>
        <taxon>unclassified sequences</taxon>
        <taxon>metagenomes</taxon>
        <taxon>ecological metagenomes</taxon>
    </lineage>
</organism>
<dbReference type="Gene3D" id="3.30.450.20">
    <property type="entry name" value="PAS domain"/>
    <property type="match status" value="1"/>
</dbReference>
<dbReference type="SMART" id="SM00388">
    <property type="entry name" value="HisKA"/>
    <property type="match status" value="1"/>
</dbReference>
<dbReference type="SUPFAM" id="SSF47384">
    <property type="entry name" value="Homodimeric domain of signal transducing histidine kinase"/>
    <property type="match status" value="1"/>
</dbReference>
<dbReference type="InterPro" id="IPR035965">
    <property type="entry name" value="PAS-like_dom_sf"/>
</dbReference>
<dbReference type="InterPro" id="IPR005467">
    <property type="entry name" value="His_kinase_dom"/>
</dbReference>
<dbReference type="InterPro" id="IPR013656">
    <property type="entry name" value="PAS_4"/>
</dbReference>
<sequence>DDKRLVKSEKAEDIEEKYIVDGQERFVHTVKTPVIDAQDKVIGILGIFWDITERKKAEEEKTTLKAQLHHAQKMEAIGTLAGGIAHDFNNILAAIIGYADLALEDAREGTVARSNLEQVLIAGSRAKELVRQILTFSRKTGQEQKPMEIAPIVKEALKMLRSSIPTTIEIRQNIQADSSVIMANPTEIHQILVNLCTNAAHAMGENGGLLEVSLTDVVIEPAIVTDFGALQEGSYLKLSVKDTGCGMDGEVMGRIFEPFFTTKTVEKGTGM</sequence>
<dbReference type="NCBIfam" id="TIGR00229">
    <property type="entry name" value="sensory_box"/>
    <property type="match status" value="1"/>
</dbReference>
<protein>
    <recommendedName>
        <fullName evidence="5">PAC domain-containing protein</fullName>
    </recommendedName>
</protein>
<dbReference type="Gene3D" id="3.30.565.10">
    <property type="entry name" value="Histidine kinase-like ATPase, C-terminal domain"/>
    <property type="match status" value="1"/>
</dbReference>
<dbReference type="InterPro" id="IPR003661">
    <property type="entry name" value="HisK_dim/P_dom"/>
</dbReference>
<dbReference type="Pfam" id="PF08448">
    <property type="entry name" value="PAS_4"/>
    <property type="match status" value="1"/>
</dbReference>
<evidence type="ECO:0000256" key="1">
    <source>
        <dbReference type="ARBA" id="ARBA00022553"/>
    </source>
</evidence>
<feature type="domain" description="Histidine kinase" evidence="2">
    <location>
        <begin position="83"/>
        <end position="271"/>
    </location>
</feature>
<dbReference type="InterPro" id="IPR000700">
    <property type="entry name" value="PAS-assoc_C"/>
</dbReference>
<dbReference type="PROSITE" id="PS50113">
    <property type="entry name" value="PAC"/>
    <property type="match status" value="1"/>
</dbReference>
<reference evidence="4" key="1">
    <citation type="journal article" date="2014" name="Front. Microbiol.">
        <title>High frequency of phylogenetically diverse reductive dehalogenase-homologous genes in deep subseafloor sedimentary metagenomes.</title>
        <authorList>
            <person name="Kawai M."/>
            <person name="Futagami T."/>
            <person name="Toyoda A."/>
            <person name="Takaki Y."/>
            <person name="Nishi S."/>
            <person name="Hori S."/>
            <person name="Arai W."/>
            <person name="Tsubouchi T."/>
            <person name="Morono Y."/>
            <person name="Uchiyama I."/>
            <person name="Ito T."/>
            <person name="Fujiyama A."/>
            <person name="Inagaki F."/>
            <person name="Takami H."/>
        </authorList>
    </citation>
    <scope>NUCLEOTIDE SEQUENCE</scope>
    <source>
        <strain evidence="4">Expedition CK06-06</strain>
    </source>
</reference>
<dbReference type="PANTHER" id="PTHR43065:SF42">
    <property type="entry name" value="TWO-COMPONENT SENSOR PPRA"/>
    <property type="match status" value="1"/>
</dbReference>
<feature type="non-terminal residue" evidence="4">
    <location>
        <position position="1"/>
    </location>
</feature>
<dbReference type="PRINTS" id="PR00344">
    <property type="entry name" value="BCTRLSENSOR"/>
</dbReference>
<dbReference type="InterPro" id="IPR036890">
    <property type="entry name" value="HATPase_C_sf"/>
</dbReference>
<dbReference type="InterPro" id="IPR003594">
    <property type="entry name" value="HATPase_dom"/>
</dbReference>
<dbReference type="InterPro" id="IPR000014">
    <property type="entry name" value="PAS"/>
</dbReference>
<dbReference type="SUPFAM" id="SSF55785">
    <property type="entry name" value="PYP-like sensor domain (PAS domain)"/>
    <property type="match status" value="1"/>
</dbReference>
<evidence type="ECO:0008006" key="5">
    <source>
        <dbReference type="Google" id="ProtNLM"/>
    </source>
</evidence>
<dbReference type="InterPro" id="IPR004358">
    <property type="entry name" value="Sig_transdc_His_kin-like_C"/>
</dbReference>
<dbReference type="AlphaFoldDB" id="X0W282"/>
<dbReference type="CDD" id="cd00082">
    <property type="entry name" value="HisKA"/>
    <property type="match status" value="1"/>
</dbReference>
<keyword evidence="1" id="KW-0597">Phosphoprotein</keyword>
<evidence type="ECO:0000313" key="4">
    <source>
        <dbReference type="EMBL" id="GAG06851.1"/>
    </source>
</evidence>
<dbReference type="Gene3D" id="1.10.287.130">
    <property type="match status" value="1"/>
</dbReference>
<dbReference type="EMBL" id="BARS01021721">
    <property type="protein sequence ID" value="GAG06851.1"/>
    <property type="molecule type" value="Genomic_DNA"/>
</dbReference>
<evidence type="ECO:0000259" key="2">
    <source>
        <dbReference type="PROSITE" id="PS50109"/>
    </source>
</evidence>